<proteinExistence type="inferred from homology"/>
<comment type="function">
    <text evidence="12">Mannosyltransferase involved in glycosylphosphatidylinositol-anchor biosynthesis.</text>
</comment>
<feature type="transmembrane region" description="Helical" evidence="12">
    <location>
        <begin position="241"/>
        <end position="261"/>
    </location>
</feature>
<feature type="transmembrane region" description="Helical" evidence="12">
    <location>
        <begin position="304"/>
        <end position="325"/>
    </location>
</feature>
<reference evidence="13 14" key="1">
    <citation type="submission" date="2023-08" db="EMBL/GenBank/DDBJ databases">
        <title>Black Yeasts Isolated from many extreme environments.</title>
        <authorList>
            <person name="Coleine C."/>
            <person name="Stajich J.E."/>
            <person name="Selbmann L."/>
        </authorList>
    </citation>
    <scope>NUCLEOTIDE SEQUENCE [LARGE SCALE GENOMIC DNA]</scope>
    <source>
        <strain evidence="13 14">CCFEE 5885</strain>
    </source>
</reference>
<evidence type="ECO:0000256" key="9">
    <source>
        <dbReference type="ARBA" id="ARBA00022824"/>
    </source>
</evidence>
<keyword evidence="5 12" id="KW-0337">GPI-anchor biosynthesis</keyword>
<protein>
    <recommendedName>
        <fullName evidence="4 12">GPI mannosyltransferase 2</fullName>
        <ecNumber evidence="12">2.4.1.-</ecNumber>
    </recommendedName>
</protein>
<organism evidence="13 14">
    <name type="scientific">Lithohypha guttulata</name>
    <dbReference type="NCBI Taxonomy" id="1690604"/>
    <lineage>
        <taxon>Eukaryota</taxon>
        <taxon>Fungi</taxon>
        <taxon>Dikarya</taxon>
        <taxon>Ascomycota</taxon>
        <taxon>Pezizomycotina</taxon>
        <taxon>Eurotiomycetes</taxon>
        <taxon>Chaetothyriomycetidae</taxon>
        <taxon>Chaetothyriales</taxon>
        <taxon>Trichomeriaceae</taxon>
        <taxon>Lithohypha</taxon>
    </lineage>
</organism>
<sequence length="420" mass="46353">MANAFLPTNFSDLAMSLISISIIFVVWKGVILFVAWLAPGQGYDTSTNLLAGANRLVRWDAIYFVQKARRGDIFEQEWAFGKGLSTLLSSIAEQDLSAIATTGILVSHIAHYLSVILLWRIAGLLGQENGKSNNTRSTPYIAACLHIISPAGIFLSAPYAEAPFSCLNMLGFWLYLQAHSNTESSTTRKCCALIMSGMSFGGATMMRSNGILSGIPFLIDALRSSLVALKDLREGRVNWSRVLALLATMVAGLATAAGLALPQYLAYQEYCNRSGDVRSWCYSRLPLIYSFVQSHYWGVGFLRYWSLSNVPLFLLAIPILLLLLWSGIESFTGDCVGGSSTRQIALVRRLVLPQMVLAILVITNYHVQIITRLASGYPWVYMWLAERVVMDKKEAKLSVRFFVIYGLIQAGLFASFLPPA</sequence>
<evidence type="ECO:0000256" key="2">
    <source>
        <dbReference type="ARBA" id="ARBA00004687"/>
    </source>
</evidence>
<evidence type="ECO:0000256" key="10">
    <source>
        <dbReference type="ARBA" id="ARBA00022989"/>
    </source>
</evidence>
<keyword evidence="14" id="KW-1185">Reference proteome</keyword>
<name>A0ABR0KPH3_9EURO</name>
<accession>A0ABR0KPH3</accession>
<dbReference type="InterPro" id="IPR007315">
    <property type="entry name" value="PIG-V/Gpi18"/>
</dbReference>
<evidence type="ECO:0000256" key="12">
    <source>
        <dbReference type="RuleBase" id="RU363112"/>
    </source>
</evidence>
<evidence type="ECO:0000256" key="1">
    <source>
        <dbReference type="ARBA" id="ARBA00004477"/>
    </source>
</evidence>
<feature type="transmembrane region" description="Helical" evidence="12">
    <location>
        <begin position="96"/>
        <end position="119"/>
    </location>
</feature>
<keyword evidence="7 12" id="KW-0808">Transferase</keyword>
<feature type="transmembrane region" description="Helical" evidence="12">
    <location>
        <begin position="140"/>
        <end position="160"/>
    </location>
</feature>
<evidence type="ECO:0000256" key="11">
    <source>
        <dbReference type="ARBA" id="ARBA00023136"/>
    </source>
</evidence>
<dbReference type="PANTHER" id="PTHR12468:SF2">
    <property type="entry name" value="GPI MANNOSYLTRANSFERASE 2"/>
    <property type="match status" value="1"/>
</dbReference>
<comment type="pathway">
    <text evidence="2 12">Glycolipid biosynthesis; glycosylphosphatidylinositol-anchor biosynthesis.</text>
</comment>
<dbReference type="EMBL" id="JAVRRG010000002">
    <property type="protein sequence ID" value="KAK5102331.1"/>
    <property type="molecule type" value="Genomic_DNA"/>
</dbReference>
<evidence type="ECO:0000313" key="13">
    <source>
        <dbReference type="EMBL" id="KAK5102331.1"/>
    </source>
</evidence>
<evidence type="ECO:0000256" key="6">
    <source>
        <dbReference type="ARBA" id="ARBA00022676"/>
    </source>
</evidence>
<gene>
    <name evidence="13" type="primary">GPI18</name>
    <name evidence="13" type="ORF">LTR24_000241</name>
</gene>
<keyword evidence="8 12" id="KW-0812">Transmembrane</keyword>
<keyword evidence="9 12" id="KW-0256">Endoplasmic reticulum</keyword>
<evidence type="ECO:0000256" key="4">
    <source>
        <dbReference type="ARBA" id="ARBA00013795"/>
    </source>
</evidence>
<evidence type="ECO:0000256" key="7">
    <source>
        <dbReference type="ARBA" id="ARBA00022679"/>
    </source>
</evidence>
<comment type="caution">
    <text evidence="13">The sequence shown here is derived from an EMBL/GenBank/DDBJ whole genome shotgun (WGS) entry which is preliminary data.</text>
</comment>
<feature type="transmembrane region" description="Helical" evidence="12">
    <location>
        <begin position="210"/>
        <end position="229"/>
    </location>
</feature>
<dbReference type="Pfam" id="PF04188">
    <property type="entry name" value="Mannosyl_trans2"/>
    <property type="match status" value="1"/>
</dbReference>
<dbReference type="EC" id="2.4.1.-" evidence="12"/>
<dbReference type="PANTHER" id="PTHR12468">
    <property type="entry name" value="GPI MANNOSYLTRANSFERASE 2"/>
    <property type="match status" value="1"/>
</dbReference>
<comment type="caution">
    <text evidence="12">Lacks conserved residue(s) required for the propagation of feature annotation.</text>
</comment>
<comment type="similarity">
    <text evidence="3 12">Belongs to the PIGV family.</text>
</comment>
<feature type="transmembrane region" description="Helical" evidence="12">
    <location>
        <begin position="12"/>
        <end position="38"/>
    </location>
</feature>
<evidence type="ECO:0000256" key="8">
    <source>
        <dbReference type="ARBA" id="ARBA00022692"/>
    </source>
</evidence>
<keyword evidence="11 12" id="KW-0472">Membrane</keyword>
<comment type="subcellular location">
    <subcellularLocation>
        <location evidence="1 12">Endoplasmic reticulum membrane</location>
        <topology evidence="1 12">Multi-pass membrane protein</topology>
    </subcellularLocation>
</comment>
<keyword evidence="6 12" id="KW-0328">Glycosyltransferase</keyword>
<evidence type="ECO:0000256" key="5">
    <source>
        <dbReference type="ARBA" id="ARBA00022502"/>
    </source>
</evidence>
<evidence type="ECO:0000256" key="3">
    <source>
        <dbReference type="ARBA" id="ARBA00008698"/>
    </source>
</evidence>
<evidence type="ECO:0000313" key="14">
    <source>
        <dbReference type="Proteomes" id="UP001345013"/>
    </source>
</evidence>
<feature type="transmembrane region" description="Helical" evidence="12">
    <location>
        <begin position="397"/>
        <end position="417"/>
    </location>
</feature>
<keyword evidence="10 12" id="KW-1133">Transmembrane helix</keyword>
<dbReference type="Proteomes" id="UP001345013">
    <property type="component" value="Unassembled WGS sequence"/>
</dbReference>